<dbReference type="EMBL" id="LSRQ01003999">
    <property type="protein sequence ID" value="OAY70224.1"/>
    <property type="molecule type" value="Genomic_DNA"/>
</dbReference>
<sequence>MASLSLPLSSPPACKSGFWGLVSLPPTKCSSLPGRRNSFFDPNRWAIRSSQSPPERWCFFGGDGLEKDAILLRRRRRGRRRKGRLVLVRANNFNGGGGGWDKNTTARVLGNLALAVGLTYLTMTGQLGWLLDAIVSIWCPNCGNDFQILKSFLNDGPQLCPFCSQPFSVQGDKFVRESAKFSSDRSATYRQAFNEYSPRVEKGKATSATVVDIEADVKDIE</sequence>
<protein>
    <submittedName>
        <fullName evidence="1">Uncharacterized protein</fullName>
    </submittedName>
</protein>
<reference evidence="1 2" key="1">
    <citation type="journal article" date="2016" name="DNA Res.">
        <title>The draft genome of MD-2 pineapple using hybrid error correction of long reads.</title>
        <authorList>
            <person name="Redwan R.M."/>
            <person name="Saidin A."/>
            <person name="Kumar S.V."/>
        </authorList>
    </citation>
    <scope>NUCLEOTIDE SEQUENCE [LARGE SCALE GENOMIC DNA]</scope>
    <source>
        <strain evidence="2">cv. MD2</strain>
        <tissue evidence="1">Leaf</tissue>
    </source>
</reference>
<dbReference type="AlphaFoldDB" id="A0A199UZK2"/>
<proteinExistence type="predicted"/>
<dbReference type="STRING" id="4615.A0A199UZK2"/>
<gene>
    <name evidence="1" type="ORF">ACMD2_12340</name>
</gene>
<accession>A0A199UZK2</accession>
<organism evidence="1 2">
    <name type="scientific">Ananas comosus</name>
    <name type="common">Pineapple</name>
    <name type="synonym">Ananas ananas</name>
    <dbReference type="NCBI Taxonomy" id="4615"/>
    <lineage>
        <taxon>Eukaryota</taxon>
        <taxon>Viridiplantae</taxon>
        <taxon>Streptophyta</taxon>
        <taxon>Embryophyta</taxon>
        <taxon>Tracheophyta</taxon>
        <taxon>Spermatophyta</taxon>
        <taxon>Magnoliopsida</taxon>
        <taxon>Liliopsida</taxon>
        <taxon>Poales</taxon>
        <taxon>Bromeliaceae</taxon>
        <taxon>Bromelioideae</taxon>
        <taxon>Ananas</taxon>
    </lineage>
</organism>
<evidence type="ECO:0000313" key="2">
    <source>
        <dbReference type="Proteomes" id="UP000092600"/>
    </source>
</evidence>
<dbReference type="PANTHER" id="PTHR36785">
    <property type="entry name" value="OS05G0502500 PROTEIN"/>
    <property type="match status" value="1"/>
</dbReference>
<evidence type="ECO:0000313" key="1">
    <source>
        <dbReference type="EMBL" id="OAY70224.1"/>
    </source>
</evidence>
<dbReference type="PANTHER" id="PTHR36785:SF1">
    <property type="entry name" value="OS05G0502500 PROTEIN"/>
    <property type="match status" value="1"/>
</dbReference>
<comment type="caution">
    <text evidence="1">The sequence shown here is derived from an EMBL/GenBank/DDBJ whole genome shotgun (WGS) entry which is preliminary data.</text>
</comment>
<name>A0A199UZK2_ANACO</name>
<dbReference type="Proteomes" id="UP000092600">
    <property type="component" value="Unassembled WGS sequence"/>
</dbReference>